<name>A0A7J0GN29_9ERIC</name>
<evidence type="ECO:0000256" key="1">
    <source>
        <dbReference type="ARBA" id="ARBA00004167"/>
    </source>
</evidence>
<evidence type="ECO:0000259" key="9">
    <source>
        <dbReference type="Pfam" id="PF14380"/>
    </source>
</evidence>
<accession>A0A7J0GN29</accession>
<dbReference type="GO" id="GO:0016020">
    <property type="term" value="C:membrane"/>
    <property type="evidence" value="ECO:0007669"/>
    <property type="project" value="UniProtKB-SubCell"/>
</dbReference>
<evidence type="ECO:0000256" key="2">
    <source>
        <dbReference type="ARBA" id="ARBA00012513"/>
    </source>
</evidence>
<evidence type="ECO:0000259" key="8">
    <source>
        <dbReference type="Pfam" id="PF13947"/>
    </source>
</evidence>
<dbReference type="GO" id="GO:0030247">
    <property type="term" value="F:polysaccharide binding"/>
    <property type="evidence" value="ECO:0007669"/>
    <property type="project" value="InterPro"/>
</dbReference>
<evidence type="ECO:0000256" key="6">
    <source>
        <dbReference type="ARBA" id="ARBA00048679"/>
    </source>
</evidence>
<evidence type="ECO:0000256" key="3">
    <source>
        <dbReference type="ARBA" id="ARBA00022729"/>
    </source>
</evidence>
<feature type="signal peptide" evidence="7">
    <location>
        <begin position="1"/>
        <end position="30"/>
    </location>
</feature>
<evidence type="ECO:0000313" key="11">
    <source>
        <dbReference type="Proteomes" id="UP000585474"/>
    </source>
</evidence>
<keyword evidence="3 7" id="KW-0732">Signal</keyword>
<dbReference type="OrthoDB" id="4062651at2759"/>
<dbReference type="PANTHER" id="PTHR33138">
    <property type="entry name" value="OS01G0690200 PROTEIN"/>
    <property type="match status" value="1"/>
</dbReference>
<evidence type="ECO:0000256" key="4">
    <source>
        <dbReference type="ARBA" id="ARBA00023180"/>
    </source>
</evidence>
<dbReference type="EC" id="2.7.11.1" evidence="2"/>
<dbReference type="Proteomes" id="UP000585474">
    <property type="component" value="Unassembled WGS sequence"/>
</dbReference>
<dbReference type="InterPro" id="IPR032872">
    <property type="entry name" value="WAK_assoc_C"/>
</dbReference>
<comment type="catalytic activity">
    <reaction evidence="6">
        <text>L-seryl-[protein] + ATP = O-phospho-L-seryl-[protein] + ADP + H(+)</text>
        <dbReference type="Rhea" id="RHEA:17989"/>
        <dbReference type="Rhea" id="RHEA-COMP:9863"/>
        <dbReference type="Rhea" id="RHEA-COMP:11604"/>
        <dbReference type="ChEBI" id="CHEBI:15378"/>
        <dbReference type="ChEBI" id="CHEBI:29999"/>
        <dbReference type="ChEBI" id="CHEBI:30616"/>
        <dbReference type="ChEBI" id="CHEBI:83421"/>
        <dbReference type="ChEBI" id="CHEBI:456216"/>
        <dbReference type="EC" id="2.7.11.1"/>
    </reaction>
</comment>
<dbReference type="Pfam" id="PF13947">
    <property type="entry name" value="GUB_WAK_bind"/>
    <property type="match status" value="1"/>
</dbReference>
<dbReference type="AlphaFoldDB" id="A0A7J0GN29"/>
<reference evidence="10 11" key="1">
    <citation type="submission" date="2019-07" db="EMBL/GenBank/DDBJ databases">
        <title>De Novo Assembly of kiwifruit Actinidia rufa.</title>
        <authorList>
            <person name="Sugita-Konishi S."/>
            <person name="Sato K."/>
            <person name="Mori E."/>
            <person name="Abe Y."/>
            <person name="Kisaki G."/>
            <person name="Hamano K."/>
            <person name="Suezawa K."/>
            <person name="Otani M."/>
            <person name="Fukuda T."/>
            <person name="Manabe T."/>
            <person name="Gomi K."/>
            <person name="Tabuchi M."/>
            <person name="Akimitsu K."/>
            <person name="Kataoka I."/>
        </authorList>
    </citation>
    <scope>NUCLEOTIDE SEQUENCE [LARGE SCALE GENOMIC DNA]</scope>
    <source>
        <strain evidence="11">cv. Fuchu</strain>
    </source>
</reference>
<comment type="catalytic activity">
    <reaction evidence="5">
        <text>L-threonyl-[protein] + ATP = O-phospho-L-threonyl-[protein] + ADP + H(+)</text>
        <dbReference type="Rhea" id="RHEA:46608"/>
        <dbReference type="Rhea" id="RHEA-COMP:11060"/>
        <dbReference type="Rhea" id="RHEA-COMP:11605"/>
        <dbReference type="ChEBI" id="CHEBI:15378"/>
        <dbReference type="ChEBI" id="CHEBI:30013"/>
        <dbReference type="ChEBI" id="CHEBI:30616"/>
        <dbReference type="ChEBI" id="CHEBI:61977"/>
        <dbReference type="ChEBI" id="CHEBI:456216"/>
        <dbReference type="EC" id="2.7.11.1"/>
    </reaction>
</comment>
<dbReference type="EMBL" id="BJWL01000023">
    <property type="protein sequence ID" value="GFZ12227.1"/>
    <property type="molecule type" value="Genomic_DNA"/>
</dbReference>
<organism evidence="10 11">
    <name type="scientific">Actinidia rufa</name>
    <dbReference type="NCBI Taxonomy" id="165716"/>
    <lineage>
        <taxon>Eukaryota</taxon>
        <taxon>Viridiplantae</taxon>
        <taxon>Streptophyta</taxon>
        <taxon>Embryophyta</taxon>
        <taxon>Tracheophyta</taxon>
        <taxon>Spermatophyta</taxon>
        <taxon>Magnoliopsida</taxon>
        <taxon>eudicotyledons</taxon>
        <taxon>Gunneridae</taxon>
        <taxon>Pentapetalae</taxon>
        <taxon>asterids</taxon>
        <taxon>Ericales</taxon>
        <taxon>Actinidiaceae</taxon>
        <taxon>Actinidia</taxon>
    </lineage>
</organism>
<evidence type="ECO:0000256" key="5">
    <source>
        <dbReference type="ARBA" id="ARBA00047899"/>
    </source>
</evidence>
<keyword evidence="4" id="KW-0325">Glycoprotein</keyword>
<sequence length="271" mass="30644">MIISKFMNSKLFILPTILIIFITSIQTCHGQFEEQYYNCTSNYLYTCGQVAQNLTYPFWGGSRPQYCGHPAFELKCQDHDYPTFNIGNHEFRVLGINLSSYRISIARLDLWENYCTPDLSNITLSPSDLFRYNDMVRGLFIFYNCTPEMTRAFPNFTCNVDGRESDGFYTDLLLLGQEVEGLDWPANAMSCSQMIAVPVMRVALNELLNKTLALQDALKWGFEVQYDAKTADCLRCEGSGGICGSDSTGIEFICHCRDGTRRGTCQNSGHG</sequence>
<dbReference type="GO" id="GO:0004674">
    <property type="term" value="F:protein serine/threonine kinase activity"/>
    <property type="evidence" value="ECO:0007669"/>
    <property type="project" value="UniProtKB-EC"/>
</dbReference>
<comment type="caution">
    <text evidence="10">The sequence shown here is derived from an EMBL/GenBank/DDBJ whole genome shotgun (WGS) entry which is preliminary data.</text>
</comment>
<feature type="domain" description="Wall-associated receptor kinase galacturonan-binding" evidence="8">
    <location>
        <begin position="39"/>
        <end position="107"/>
    </location>
</feature>
<keyword evidence="11" id="KW-1185">Reference proteome</keyword>
<dbReference type="Pfam" id="PF14380">
    <property type="entry name" value="WAK_assoc"/>
    <property type="match status" value="1"/>
</dbReference>
<gene>
    <name evidence="10" type="ORF">Acr_23g0006120</name>
</gene>
<dbReference type="PANTHER" id="PTHR33138:SF72">
    <property type="entry name" value="WALL-ASSOCIATED RECEPTOR KINASE CARBOXY-TERMINAL PROTEIN"/>
    <property type="match status" value="1"/>
</dbReference>
<feature type="domain" description="Wall-associated receptor kinase C-terminal" evidence="9">
    <location>
        <begin position="187"/>
        <end position="259"/>
    </location>
</feature>
<evidence type="ECO:0000256" key="7">
    <source>
        <dbReference type="SAM" id="SignalP"/>
    </source>
</evidence>
<dbReference type="InterPro" id="IPR025287">
    <property type="entry name" value="WAK_GUB"/>
</dbReference>
<evidence type="ECO:0000313" key="10">
    <source>
        <dbReference type="EMBL" id="GFZ12227.1"/>
    </source>
</evidence>
<feature type="chain" id="PRO_5029741936" description="non-specific serine/threonine protein kinase" evidence="7">
    <location>
        <begin position="31"/>
        <end position="271"/>
    </location>
</feature>
<proteinExistence type="predicted"/>
<comment type="subcellular location">
    <subcellularLocation>
        <location evidence="1">Membrane</location>
        <topology evidence="1">Single-pass membrane protein</topology>
    </subcellularLocation>
</comment>
<protein>
    <recommendedName>
        <fullName evidence="2">non-specific serine/threonine protein kinase</fullName>
        <ecNumber evidence="2">2.7.11.1</ecNumber>
    </recommendedName>
</protein>